<sequence length="526" mass="59758">MDQEIDQNLYRDDDDHDHHVNVKENGNRSSFTHGEADLNQLPAIPPVSTGQGLPYAPVDYPSAGDVWTWKVGRRVTNTGIHKDRSLILPERLKTKNAPRYFAGKNPLTRYLETNFPDVDVNAFFASFSWNIPALFQPANKVDALSLFEETPKEGQNQDENAEDGKQEGTTSRYSQRKRKPVHSQPKATPLASNKRKTVTTTPVTKQNLSRQSSFSRRSTSQQRADVVVDLEEEDEDLDAKKTGKRTKKRRVNFADEKEESLIPHIYVSPMNGVLSVSHPPVDVNPEEFDNYLNSLENLLQQQSSEARQESSSSSLPVSLSSPTRENEWAEARIKLSSLLDKDLSALFMSNEAEEIAILAATLRKDPSLTAEEIVRLKLIEEMPTFSEVFQENKRVIEQANRFFSALELNKAKVASLKYEYSDLKDKIGNIQTEVDTNTESIRQIDEQIAQLQARRTELTRCISNKEKEKVDLSFGQKMVANSIPKVVQQVQTANSKKRDWEMKKDNAIKREAEILNKFSPLKGFYL</sequence>
<proteinExistence type="predicted"/>
<dbReference type="EMBL" id="JBANAX010000150">
    <property type="protein sequence ID" value="KAL1220659.1"/>
    <property type="molecule type" value="Genomic_DNA"/>
</dbReference>
<dbReference type="InterPro" id="IPR055508">
    <property type="entry name" value="DUF7081"/>
</dbReference>
<feature type="region of interest" description="Disordered" evidence="2">
    <location>
        <begin position="301"/>
        <end position="321"/>
    </location>
</feature>
<evidence type="ECO:0000313" key="4">
    <source>
        <dbReference type="EMBL" id="KAL1220659.1"/>
    </source>
</evidence>
<organism evidence="4 5">
    <name type="scientific">Cardamine amara subsp. amara</name>
    <dbReference type="NCBI Taxonomy" id="228776"/>
    <lineage>
        <taxon>Eukaryota</taxon>
        <taxon>Viridiplantae</taxon>
        <taxon>Streptophyta</taxon>
        <taxon>Embryophyta</taxon>
        <taxon>Tracheophyta</taxon>
        <taxon>Spermatophyta</taxon>
        <taxon>Magnoliopsida</taxon>
        <taxon>eudicotyledons</taxon>
        <taxon>Gunneridae</taxon>
        <taxon>Pentapetalae</taxon>
        <taxon>rosids</taxon>
        <taxon>malvids</taxon>
        <taxon>Brassicales</taxon>
        <taxon>Brassicaceae</taxon>
        <taxon>Cardamineae</taxon>
        <taxon>Cardamine</taxon>
    </lineage>
</organism>
<gene>
    <name evidence="4" type="ORF">V5N11_003362</name>
</gene>
<dbReference type="PANTHER" id="PTHR33345:SF4">
    <property type="entry name" value="MBD DOMAIN-CONTAINING PROTEIN"/>
    <property type="match status" value="1"/>
</dbReference>
<evidence type="ECO:0000259" key="3">
    <source>
        <dbReference type="Pfam" id="PF23299"/>
    </source>
</evidence>
<feature type="region of interest" description="Disordered" evidence="2">
    <location>
        <begin position="150"/>
        <end position="227"/>
    </location>
</feature>
<dbReference type="Gene3D" id="1.20.5.340">
    <property type="match status" value="1"/>
</dbReference>
<name>A0ABD1BUC2_CARAN</name>
<dbReference type="Pfam" id="PF23299">
    <property type="entry name" value="DUF7081"/>
    <property type="match status" value="1"/>
</dbReference>
<protein>
    <recommendedName>
        <fullName evidence="3">DUF7081 domain-containing protein</fullName>
    </recommendedName>
</protein>
<accession>A0ABD1BUC2</accession>
<evidence type="ECO:0000256" key="1">
    <source>
        <dbReference type="SAM" id="Coils"/>
    </source>
</evidence>
<evidence type="ECO:0000313" key="5">
    <source>
        <dbReference type="Proteomes" id="UP001558713"/>
    </source>
</evidence>
<comment type="caution">
    <text evidence="4">The sequence shown here is derived from an EMBL/GenBank/DDBJ whole genome shotgun (WGS) entry which is preliminary data.</text>
</comment>
<feature type="region of interest" description="Disordered" evidence="2">
    <location>
        <begin position="1"/>
        <end position="34"/>
    </location>
</feature>
<feature type="coiled-coil region" evidence="1">
    <location>
        <begin position="434"/>
        <end position="468"/>
    </location>
</feature>
<dbReference type="PANTHER" id="PTHR33345">
    <property type="entry name" value="ADAPTER PROTEIN, PUTATIVE-RELATED"/>
    <property type="match status" value="1"/>
</dbReference>
<keyword evidence="5" id="KW-1185">Reference proteome</keyword>
<dbReference type="AlphaFoldDB" id="A0ABD1BUC2"/>
<feature type="domain" description="DUF7081" evidence="3">
    <location>
        <begin position="46"/>
        <end position="133"/>
    </location>
</feature>
<keyword evidence="1" id="KW-0175">Coiled coil</keyword>
<reference evidence="4 5" key="1">
    <citation type="submission" date="2024-04" db="EMBL/GenBank/DDBJ databases">
        <title>Genome assembly C_amara_ONT_v2.</title>
        <authorList>
            <person name="Yant L."/>
            <person name="Moore C."/>
            <person name="Slenker M."/>
        </authorList>
    </citation>
    <scope>NUCLEOTIDE SEQUENCE [LARGE SCALE GENOMIC DNA]</scope>
    <source>
        <tissue evidence="4">Leaf</tissue>
    </source>
</reference>
<evidence type="ECO:0000256" key="2">
    <source>
        <dbReference type="SAM" id="MobiDB-lite"/>
    </source>
</evidence>
<feature type="compositionally biased region" description="Basic and acidic residues" evidence="2">
    <location>
        <begin position="9"/>
        <end position="26"/>
    </location>
</feature>
<dbReference type="Proteomes" id="UP001558713">
    <property type="component" value="Unassembled WGS sequence"/>
</dbReference>
<feature type="compositionally biased region" description="Low complexity" evidence="2">
    <location>
        <begin position="198"/>
        <end position="227"/>
    </location>
</feature>